<evidence type="ECO:0000256" key="5">
    <source>
        <dbReference type="ARBA" id="ARBA00022692"/>
    </source>
</evidence>
<feature type="transmembrane region" description="Helical" evidence="8">
    <location>
        <begin position="188"/>
        <end position="210"/>
    </location>
</feature>
<feature type="transmembrane region" description="Helical" evidence="8">
    <location>
        <begin position="88"/>
        <end position="107"/>
    </location>
</feature>
<comment type="similarity">
    <text evidence="2">Belongs to the AAE transporter (TC 2.A.81) family.</text>
</comment>
<keyword evidence="3" id="KW-0813">Transport</keyword>
<feature type="transmembrane region" description="Helical" evidence="8">
    <location>
        <begin position="60"/>
        <end position="82"/>
    </location>
</feature>
<evidence type="ECO:0000256" key="1">
    <source>
        <dbReference type="ARBA" id="ARBA00004651"/>
    </source>
</evidence>
<dbReference type="SUPFAM" id="SSF116726">
    <property type="entry name" value="TrkA C-terminal domain-like"/>
    <property type="match status" value="1"/>
</dbReference>
<evidence type="ECO:0000259" key="9">
    <source>
        <dbReference type="Pfam" id="PF06826"/>
    </source>
</evidence>
<dbReference type="GO" id="GO:0022857">
    <property type="term" value="F:transmembrane transporter activity"/>
    <property type="evidence" value="ECO:0007669"/>
    <property type="project" value="InterPro"/>
</dbReference>
<accession>A0A1H3IY39</accession>
<feature type="domain" description="YidE/YbjL duplication" evidence="9">
    <location>
        <begin position="419"/>
        <end position="585"/>
    </location>
</feature>
<evidence type="ECO:0000256" key="4">
    <source>
        <dbReference type="ARBA" id="ARBA00022475"/>
    </source>
</evidence>
<reference evidence="10 11" key="1">
    <citation type="submission" date="2016-10" db="EMBL/GenBank/DDBJ databases">
        <authorList>
            <person name="de Groot N.N."/>
        </authorList>
    </citation>
    <scope>NUCLEOTIDE SEQUENCE [LARGE SCALE GENOMIC DNA]</scope>
    <source>
        <strain evidence="10 11">LMG 24775</strain>
    </source>
</reference>
<keyword evidence="4" id="KW-1003">Cell membrane</keyword>
<feature type="transmembrane region" description="Helical" evidence="8">
    <location>
        <begin position="504"/>
        <end position="524"/>
    </location>
</feature>
<feature type="transmembrane region" description="Helical" evidence="8">
    <location>
        <begin position="414"/>
        <end position="432"/>
    </location>
</feature>
<proteinExistence type="inferred from homology"/>
<keyword evidence="6 8" id="KW-1133">Transmembrane helix</keyword>
<dbReference type="PANTHER" id="PTHR30445">
    <property type="entry name" value="K(+)_H(+) ANTIPORTER SUBUNIT KHTT"/>
    <property type="match status" value="1"/>
</dbReference>
<dbReference type="EMBL" id="FNPE01000004">
    <property type="protein sequence ID" value="SDY32487.1"/>
    <property type="molecule type" value="Genomic_DNA"/>
</dbReference>
<feature type="transmembrane region" description="Helical" evidence="8">
    <location>
        <begin position="568"/>
        <end position="588"/>
    </location>
</feature>
<feature type="transmembrane region" description="Helical" evidence="8">
    <location>
        <begin position="439"/>
        <end position="457"/>
    </location>
</feature>
<keyword evidence="7 8" id="KW-0472">Membrane</keyword>
<sequence length="589" mass="61406">MPPALPGQQLPLPCTAVDLNPEAEVAVDFLRSIFHQAPEIALFAALALGYWVGKFRFGSFQLGGVAGSLLAAVLISQVGVTIDSGIKAVLFALFIYAVGFESGPQFFRSLGRQSVKEILMALVVAVSGLVTVVVIARVFHLDKGLAAGLAAGGLTQSAIIGTAGSAIEKLGLAPDEVQRMQANVAIGYAVTYIFGSFGAIIMCVNVLQWLTGRKIREDAIQAEQELLKGVRVYGTGESPAVPDLVGRIFRVGQAGRTVAELEASATASGGTVTVERIQRRNAMVGVDGSLALEAGDIILLVGRRAAVVALGASVGEELQGAEGMDVVMVRRDVAISNNQYLNRSVKDILDSLSQEFKHGVYAVALMRAGTPVPIAPATMVMPGDVVTLFGTPQDVQKAAQSVGPIIVPSDKTDFVFHGLGITVGLLIGLLVLRLGSIPITLGSGGGALLAGLLFGWWRSRKHTFGNMPTAASTLLRDLGLAGFVAMVGLQSGQQAVTTVMQQGLTLFLLGVVVTIVPLLIAMLFGKYVLRYDNVAVFAGSLSGARSANPAFGEILDKAGNSIPTAPFAITYALANVFLTLLGPLVIAFA</sequence>
<evidence type="ECO:0000256" key="6">
    <source>
        <dbReference type="ARBA" id="ARBA00022989"/>
    </source>
</evidence>
<dbReference type="PANTHER" id="PTHR30445:SF9">
    <property type="match status" value="1"/>
</dbReference>
<dbReference type="InterPro" id="IPR036721">
    <property type="entry name" value="RCK_C_sf"/>
</dbReference>
<comment type="subcellular location">
    <subcellularLocation>
        <location evidence="1">Cell membrane</location>
        <topology evidence="1">Multi-pass membrane protein</topology>
    </subcellularLocation>
</comment>
<dbReference type="GO" id="GO:0006813">
    <property type="term" value="P:potassium ion transport"/>
    <property type="evidence" value="ECO:0007669"/>
    <property type="project" value="InterPro"/>
</dbReference>
<dbReference type="InterPro" id="IPR050144">
    <property type="entry name" value="AAE_transporter"/>
</dbReference>
<name>A0A1H3IY39_9BURK</name>
<dbReference type="AlphaFoldDB" id="A0A1H3IY39"/>
<dbReference type="NCBIfam" id="TIGR03802">
    <property type="entry name" value="Asp_Ala_antiprt"/>
    <property type="match status" value="1"/>
</dbReference>
<evidence type="ECO:0000256" key="7">
    <source>
        <dbReference type="ARBA" id="ARBA00023136"/>
    </source>
</evidence>
<keyword evidence="5 8" id="KW-0812">Transmembrane</keyword>
<dbReference type="GO" id="GO:0005886">
    <property type="term" value="C:plasma membrane"/>
    <property type="evidence" value="ECO:0007669"/>
    <property type="project" value="UniProtKB-SubCell"/>
</dbReference>
<evidence type="ECO:0000313" key="10">
    <source>
        <dbReference type="EMBL" id="SDY32487.1"/>
    </source>
</evidence>
<dbReference type="Proteomes" id="UP000183417">
    <property type="component" value="Unassembled WGS sequence"/>
</dbReference>
<evidence type="ECO:0000256" key="2">
    <source>
        <dbReference type="ARBA" id="ARBA00009854"/>
    </source>
</evidence>
<dbReference type="InterPro" id="IPR006512">
    <property type="entry name" value="YidE_YbjL"/>
</dbReference>
<organism evidence="10 11">
    <name type="scientific">Delftia lacustris</name>
    <dbReference type="NCBI Taxonomy" id="558537"/>
    <lineage>
        <taxon>Bacteria</taxon>
        <taxon>Pseudomonadati</taxon>
        <taxon>Pseudomonadota</taxon>
        <taxon>Betaproteobacteria</taxon>
        <taxon>Burkholderiales</taxon>
        <taxon>Comamonadaceae</taxon>
        <taxon>Delftia</taxon>
    </lineage>
</organism>
<evidence type="ECO:0000256" key="3">
    <source>
        <dbReference type="ARBA" id="ARBA00022448"/>
    </source>
</evidence>
<protein>
    <submittedName>
        <fullName evidence="10">Aspartate-alanine antiporter</fullName>
    </submittedName>
</protein>
<evidence type="ECO:0000256" key="8">
    <source>
        <dbReference type="SAM" id="Phobius"/>
    </source>
</evidence>
<dbReference type="InterPro" id="IPR022457">
    <property type="entry name" value="Asp_Ala_antiprt"/>
</dbReference>
<feature type="transmembrane region" description="Helical" evidence="8">
    <location>
        <begin position="119"/>
        <end position="139"/>
    </location>
</feature>
<feature type="transmembrane region" description="Helical" evidence="8">
    <location>
        <begin position="33"/>
        <end position="53"/>
    </location>
</feature>
<gene>
    <name evidence="10" type="ORF">SAMN05421547_10410</name>
</gene>
<dbReference type="NCBIfam" id="TIGR01625">
    <property type="entry name" value="YidE_YbjL_dupl"/>
    <property type="match status" value="1"/>
</dbReference>
<feature type="domain" description="YidE/YbjL duplication" evidence="9">
    <location>
        <begin position="41"/>
        <end position="204"/>
    </location>
</feature>
<evidence type="ECO:0000313" key="11">
    <source>
        <dbReference type="Proteomes" id="UP000183417"/>
    </source>
</evidence>
<dbReference type="Pfam" id="PF06826">
    <property type="entry name" value="Asp-Al_Ex"/>
    <property type="match status" value="2"/>
</dbReference>